<organism evidence="2 3">
    <name type="scientific">Phytohabitans aurantiacus</name>
    <dbReference type="NCBI Taxonomy" id="3016789"/>
    <lineage>
        <taxon>Bacteria</taxon>
        <taxon>Bacillati</taxon>
        <taxon>Actinomycetota</taxon>
        <taxon>Actinomycetes</taxon>
        <taxon>Micromonosporales</taxon>
        <taxon>Micromonosporaceae</taxon>
    </lineage>
</organism>
<feature type="transmembrane region" description="Helical" evidence="1">
    <location>
        <begin position="308"/>
        <end position="332"/>
    </location>
</feature>
<keyword evidence="1" id="KW-0812">Transmembrane</keyword>
<feature type="transmembrane region" description="Helical" evidence="1">
    <location>
        <begin position="17"/>
        <end position="37"/>
    </location>
</feature>
<feature type="transmembrane region" description="Helical" evidence="1">
    <location>
        <begin position="108"/>
        <end position="129"/>
    </location>
</feature>
<feature type="transmembrane region" description="Helical" evidence="1">
    <location>
        <begin position="503"/>
        <end position="529"/>
    </location>
</feature>
<keyword evidence="1" id="KW-0472">Membrane</keyword>
<feature type="transmembrane region" description="Helical" evidence="1">
    <location>
        <begin position="67"/>
        <end position="96"/>
    </location>
</feature>
<name>A0ABQ5R5T6_9ACTN</name>
<dbReference type="PANTHER" id="PTHR10728">
    <property type="entry name" value="CYTOSOLIC PHOSPHOLIPASE A2"/>
    <property type="match status" value="1"/>
</dbReference>
<feature type="transmembrane region" description="Helical" evidence="1">
    <location>
        <begin position="371"/>
        <end position="392"/>
    </location>
</feature>
<accession>A0ABQ5R5T6</accession>
<feature type="transmembrane region" description="Helical" evidence="1">
    <location>
        <begin position="549"/>
        <end position="565"/>
    </location>
</feature>
<sequence length="946" mass="100138">MSGQSPSPRWSDLRRRLGLLGILVITAVPAIASALMFERERRRPWIPPELSDPVAAVGDLARGGDDLFILLVEFGLATGFAATGAVAGVIGAQRLLSAPGRRAARTGAAAAALAWVSAVAAKVVLLYAADRADAGVYPGVAQGLTFVMVACFAWSVVVAVVVLATLASRVVRDPRDRRAVRPDDVHPGECAATTTANSWTENWRLPPGRGTWPPSGIGVCMSGGGIRSAAFGLGALQVLQERGVLKQARELVAVSGGGYAAGAMRLAMAGPGGAPAPERAGDAFAAGSPEFDHVRRKSKYLAETTGEWLRALAVLLRGFVVAQLTLVIGLILTARALGEVYRQAPALARQFTDPAPDGGLGGHPLLPPDGVSGAIAVTLMLAIAAWLCTVVAENWRRSSSGGVFALIRASAKGLAVLGAGMATIAVVIPLLVRLSAEALRWYQGQDAVQSGAPSAAANAATVATAGYLAAVAGIFLTVGRLVRPAVGWAWAKRDMLRAVPVALLQWVLVIAGTAALVLGYLFVFTRVLADSVRAEYRWPDGWPGFGQNWHFALLAGALLFLGWLVDQTRWSLHPFYRRRLMTAFAVRRSADGTAAEPYDFDKEATPLEKYASTVEGFPRVTFLTAANVSGSDLTPPGRRALPYTLSGDWIGCPRLGWIRTRQARRLGGYPVEMDLTTQAAMAISGAAFASAMGASAMPFSLLFTLTNARLGTWLPNPRFLCRHRADDPGGPVPGIPQWRRLPYFFREIFGIYPPDSKMLLVTDGGHYENLGLVELLRQAPAVVYCFDASGGRTLTASALGPAITLARQELGIDITFDAWPRVLSDPDALTPGSAKADPVPAGLTGRLATSAVLVARITYPDLKGDGNRPTGTLYFGRAILTPDTPWPVLAYASDHPVFPNDSTSDQWFDSAQFDAYHALGRHVATRVLAAASPRPAAQQDQHGLAG</sequence>
<dbReference type="SUPFAM" id="SSF52151">
    <property type="entry name" value="FabD/lysophospholipase-like"/>
    <property type="match status" value="1"/>
</dbReference>
<comment type="caution">
    <text evidence="2">The sequence shown here is derived from an EMBL/GenBank/DDBJ whole genome shotgun (WGS) entry which is preliminary data.</text>
</comment>
<dbReference type="Gene3D" id="3.40.1090.10">
    <property type="entry name" value="Cytosolic phospholipase A2 catalytic domain"/>
    <property type="match status" value="1"/>
</dbReference>
<feature type="transmembrane region" description="Helical" evidence="1">
    <location>
        <begin position="141"/>
        <end position="167"/>
    </location>
</feature>
<dbReference type="RefSeq" id="WP_281903630.1">
    <property type="nucleotide sequence ID" value="NZ_BSDI01000055.1"/>
</dbReference>
<evidence type="ECO:0000313" key="3">
    <source>
        <dbReference type="Proteomes" id="UP001144280"/>
    </source>
</evidence>
<feature type="transmembrane region" description="Helical" evidence="1">
    <location>
        <begin position="456"/>
        <end position="482"/>
    </location>
</feature>
<evidence type="ECO:0000256" key="1">
    <source>
        <dbReference type="SAM" id="Phobius"/>
    </source>
</evidence>
<evidence type="ECO:0000313" key="2">
    <source>
        <dbReference type="EMBL" id="GLI02144.1"/>
    </source>
</evidence>
<keyword evidence="3" id="KW-1185">Reference proteome</keyword>
<keyword evidence="1" id="KW-1133">Transmembrane helix</keyword>
<dbReference type="PANTHER" id="PTHR10728:SF40">
    <property type="entry name" value="PATATIN FAMILY PROTEIN"/>
    <property type="match status" value="1"/>
</dbReference>
<dbReference type="EMBL" id="BSDI01000055">
    <property type="protein sequence ID" value="GLI02144.1"/>
    <property type="molecule type" value="Genomic_DNA"/>
</dbReference>
<dbReference type="InterPro" id="IPR016035">
    <property type="entry name" value="Acyl_Trfase/lysoPLipase"/>
</dbReference>
<evidence type="ECO:0008006" key="4">
    <source>
        <dbReference type="Google" id="ProtNLM"/>
    </source>
</evidence>
<protein>
    <recommendedName>
        <fullName evidence="4">PNPLA domain-containing protein</fullName>
    </recommendedName>
</protein>
<feature type="transmembrane region" description="Helical" evidence="1">
    <location>
        <begin position="413"/>
        <end position="436"/>
    </location>
</feature>
<gene>
    <name evidence="2" type="ORF">Pa4123_74220</name>
</gene>
<proteinExistence type="predicted"/>
<dbReference type="Proteomes" id="UP001144280">
    <property type="component" value="Unassembled WGS sequence"/>
</dbReference>
<reference evidence="2" key="1">
    <citation type="submission" date="2022-12" db="EMBL/GenBank/DDBJ databases">
        <title>New Phytohabitans aurantiacus sp. RD004123 nov., an actinomycete isolated from soil.</title>
        <authorList>
            <person name="Triningsih D.W."/>
            <person name="Harunari E."/>
            <person name="Igarashi Y."/>
        </authorList>
    </citation>
    <scope>NUCLEOTIDE SEQUENCE</scope>
    <source>
        <strain evidence="2">RD004123</strain>
    </source>
</reference>